<name>A0A511D4T4_9PSEU</name>
<evidence type="ECO:0000256" key="1">
    <source>
        <dbReference type="SAM" id="MobiDB-lite"/>
    </source>
</evidence>
<accession>A0A511D4T4</accession>
<feature type="region of interest" description="Disordered" evidence="1">
    <location>
        <begin position="1"/>
        <end position="27"/>
    </location>
</feature>
<keyword evidence="3" id="KW-1185">Reference proteome</keyword>
<gene>
    <name evidence="2" type="ORF">PA7_24510</name>
</gene>
<dbReference type="OrthoDB" id="3576052at2"/>
<dbReference type="RefSeq" id="WP_028930354.1">
    <property type="nucleotide sequence ID" value="NZ_AUII01000010.1"/>
</dbReference>
<evidence type="ECO:0000313" key="3">
    <source>
        <dbReference type="Proteomes" id="UP000321328"/>
    </source>
</evidence>
<feature type="compositionally biased region" description="Basic and acidic residues" evidence="1">
    <location>
        <begin position="15"/>
        <end position="24"/>
    </location>
</feature>
<sequence>MSESNGKPVTIVPQHQEDDYESRYRPMASRKKVHEQIESSLREIVHSAAYEASQFVSLVYCDRKKDVAVRYGHLVDAIESFELAMIYLGMLKQVLSHRMRVEDEQNLGDPPF</sequence>
<dbReference type="Proteomes" id="UP000321328">
    <property type="component" value="Unassembled WGS sequence"/>
</dbReference>
<comment type="caution">
    <text evidence="2">The sequence shown here is derived from an EMBL/GenBank/DDBJ whole genome shotgun (WGS) entry which is preliminary data.</text>
</comment>
<dbReference type="EMBL" id="BJVI01000023">
    <property type="protein sequence ID" value="GEL18614.1"/>
    <property type="molecule type" value="Genomic_DNA"/>
</dbReference>
<reference evidence="2 3" key="1">
    <citation type="submission" date="2019-07" db="EMBL/GenBank/DDBJ databases">
        <title>Whole genome shotgun sequence of Pseudonocardia asaccharolytica NBRC 16224.</title>
        <authorList>
            <person name="Hosoyama A."/>
            <person name="Uohara A."/>
            <person name="Ohji S."/>
            <person name="Ichikawa N."/>
        </authorList>
    </citation>
    <scope>NUCLEOTIDE SEQUENCE [LARGE SCALE GENOMIC DNA]</scope>
    <source>
        <strain evidence="2 3">NBRC 16224</strain>
    </source>
</reference>
<evidence type="ECO:0000313" key="2">
    <source>
        <dbReference type="EMBL" id="GEL18614.1"/>
    </source>
</evidence>
<protein>
    <submittedName>
        <fullName evidence="2">Uncharacterized protein</fullName>
    </submittedName>
</protein>
<dbReference type="AlphaFoldDB" id="A0A511D4T4"/>
<dbReference type="STRING" id="1123024.GCA_000423625_02577"/>
<proteinExistence type="predicted"/>
<organism evidence="2 3">
    <name type="scientific">Pseudonocardia asaccharolytica DSM 44247 = NBRC 16224</name>
    <dbReference type="NCBI Taxonomy" id="1123024"/>
    <lineage>
        <taxon>Bacteria</taxon>
        <taxon>Bacillati</taxon>
        <taxon>Actinomycetota</taxon>
        <taxon>Actinomycetes</taxon>
        <taxon>Pseudonocardiales</taxon>
        <taxon>Pseudonocardiaceae</taxon>
        <taxon>Pseudonocardia</taxon>
    </lineage>
</organism>